<organism evidence="5 6">
    <name type="scientific">Candidatus Buchananbacteria bacterium CG10_big_fil_rev_8_21_14_0_10_42_9</name>
    <dbReference type="NCBI Taxonomy" id="1974526"/>
    <lineage>
        <taxon>Bacteria</taxon>
        <taxon>Candidatus Buchananiibacteriota</taxon>
    </lineage>
</organism>
<dbReference type="Proteomes" id="UP000230935">
    <property type="component" value="Unassembled WGS sequence"/>
</dbReference>
<gene>
    <name evidence="5" type="ORF">COT81_01630</name>
</gene>
<dbReference type="AlphaFoldDB" id="A0A2H0W1X1"/>
<proteinExistence type="predicted"/>
<keyword evidence="2" id="KW-0378">Hydrolase</keyword>
<keyword evidence="3" id="KW-0472">Membrane</keyword>
<dbReference type="PANTHER" id="PTHR43343:SF3">
    <property type="entry name" value="PROTEASE DO-LIKE 8, CHLOROPLASTIC"/>
    <property type="match status" value="1"/>
</dbReference>
<feature type="transmembrane region" description="Helical" evidence="3">
    <location>
        <begin position="12"/>
        <end position="34"/>
    </location>
</feature>
<evidence type="ECO:0000256" key="1">
    <source>
        <dbReference type="ARBA" id="ARBA00022670"/>
    </source>
</evidence>
<dbReference type="InterPro" id="IPR001940">
    <property type="entry name" value="Peptidase_S1C"/>
</dbReference>
<dbReference type="InterPro" id="IPR009003">
    <property type="entry name" value="Peptidase_S1_PA"/>
</dbReference>
<dbReference type="EMBL" id="PEZZ01000009">
    <property type="protein sequence ID" value="PIS05336.1"/>
    <property type="molecule type" value="Genomic_DNA"/>
</dbReference>
<dbReference type="SUPFAM" id="SSF50494">
    <property type="entry name" value="Trypsin-like serine proteases"/>
    <property type="match status" value="1"/>
</dbReference>
<dbReference type="InterPro" id="IPR051201">
    <property type="entry name" value="Chloro_Bact_Ser_Proteases"/>
</dbReference>
<comment type="caution">
    <text evidence="5">The sequence shown here is derived from an EMBL/GenBank/DDBJ whole genome shotgun (WGS) entry which is preliminary data.</text>
</comment>
<dbReference type="Gene3D" id="2.30.42.10">
    <property type="match status" value="1"/>
</dbReference>
<reference evidence="6" key="1">
    <citation type="submission" date="2017-09" db="EMBL/GenBank/DDBJ databases">
        <title>Depth-based differentiation of microbial function through sediment-hosted aquifers and enrichment of novel symbionts in the deep terrestrial subsurface.</title>
        <authorList>
            <person name="Probst A.J."/>
            <person name="Ladd B."/>
            <person name="Jarett J.K."/>
            <person name="Geller-Mcgrath D.E."/>
            <person name="Sieber C.M.K."/>
            <person name="Emerson J.B."/>
            <person name="Anantharaman K."/>
            <person name="Thomas B.C."/>
            <person name="Malmstrom R."/>
            <person name="Stieglmeier M."/>
            <person name="Klingl A."/>
            <person name="Woyke T."/>
            <person name="Ryan C.M."/>
            <person name="Banfield J.F."/>
        </authorList>
    </citation>
    <scope>NUCLEOTIDE SEQUENCE [LARGE SCALE GENOMIC DNA]</scope>
</reference>
<dbReference type="InterPro" id="IPR001478">
    <property type="entry name" value="PDZ"/>
</dbReference>
<keyword evidence="1" id="KW-0645">Protease</keyword>
<evidence type="ECO:0000259" key="4">
    <source>
        <dbReference type="SMART" id="SM00228"/>
    </source>
</evidence>
<protein>
    <recommendedName>
        <fullName evidence="4">PDZ domain-containing protein</fullName>
    </recommendedName>
</protein>
<dbReference type="GO" id="GO:0004252">
    <property type="term" value="F:serine-type endopeptidase activity"/>
    <property type="evidence" value="ECO:0007669"/>
    <property type="project" value="InterPro"/>
</dbReference>
<dbReference type="Pfam" id="PF13180">
    <property type="entry name" value="PDZ_2"/>
    <property type="match status" value="1"/>
</dbReference>
<dbReference type="PRINTS" id="PR00834">
    <property type="entry name" value="PROTEASES2C"/>
</dbReference>
<dbReference type="CDD" id="cd06779">
    <property type="entry name" value="cpPDZ_Deg_HtrA-like"/>
    <property type="match status" value="1"/>
</dbReference>
<feature type="domain" description="PDZ" evidence="4">
    <location>
        <begin position="335"/>
        <end position="403"/>
    </location>
</feature>
<name>A0A2H0W1X1_9BACT</name>
<evidence type="ECO:0000256" key="3">
    <source>
        <dbReference type="SAM" id="Phobius"/>
    </source>
</evidence>
<evidence type="ECO:0000313" key="5">
    <source>
        <dbReference type="EMBL" id="PIS05336.1"/>
    </source>
</evidence>
<accession>A0A2H0W1X1</accession>
<dbReference type="SMART" id="SM00228">
    <property type="entry name" value="PDZ"/>
    <property type="match status" value="1"/>
</dbReference>
<dbReference type="SUPFAM" id="SSF50156">
    <property type="entry name" value="PDZ domain-like"/>
    <property type="match status" value="1"/>
</dbReference>
<sequence>MEYKKSSQDPKVIAFTYGVIGALLVLVIAGFIAWNSQEEIVQWLSDKQGDQIKTLITQSPNGNEYDGSLVTQETFVVEAVKRANPAVVSVIISKDVPIYEQYYENVNPFGDDFFGFQIPQLRQRQNGTEKREIGGGSGFLVSADGLIITNKHVVVAQDAEYAVFTSDGESYEAEILARDPFFDLAVMKIKGDDFPYLEFADSSEIQLGQSVIAIGNALSEYRNSVSVGIVSGLSRNIVAGTGFGQFEQIEEVIQTDAAINPGNSGGPLLNLSGKVIGVNVAVAGGAENIGFSIPSNKVKSIVDSVIETGRIVRPYIGVRYQTITESLAEANGLPYDYGALIVRGETSEELAVIPGSPANKAGLEENDIILEIDGVKLDERSLASVIRDKQVSDTITLKVYQKGEEREVRITLEELSE</sequence>
<dbReference type="GO" id="GO:0006508">
    <property type="term" value="P:proteolysis"/>
    <property type="evidence" value="ECO:0007669"/>
    <property type="project" value="UniProtKB-KW"/>
</dbReference>
<dbReference type="Pfam" id="PF13365">
    <property type="entry name" value="Trypsin_2"/>
    <property type="match status" value="1"/>
</dbReference>
<dbReference type="InterPro" id="IPR036034">
    <property type="entry name" value="PDZ_sf"/>
</dbReference>
<keyword evidence="3" id="KW-0812">Transmembrane</keyword>
<keyword evidence="3" id="KW-1133">Transmembrane helix</keyword>
<evidence type="ECO:0000256" key="2">
    <source>
        <dbReference type="ARBA" id="ARBA00022801"/>
    </source>
</evidence>
<evidence type="ECO:0000313" key="6">
    <source>
        <dbReference type="Proteomes" id="UP000230935"/>
    </source>
</evidence>
<dbReference type="Gene3D" id="2.40.10.120">
    <property type="match status" value="1"/>
</dbReference>
<dbReference type="PANTHER" id="PTHR43343">
    <property type="entry name" value="PEPTIDASE S12"/>
    <property type="match status" value="1"/>
</dbReference>